<comment type="caution">
    <text evidence="1">The sequence shown here is derived from an EMBL/GenBank/DDBJ whole genome shotgun (WGS) entry which is preliminary data.</text>
</comment>
<protein>
    <submittedName>
        <fullName evidence="1">Uncharacterized protein</fullName>
    </submittedName>
</protein>
<accession>U2C4E2</accession>
<gene>
    <name evidence="1" type="ORF">HMPREF1981_01782</name>
</gene>
<proteinExistence type="predicted"/>
<evidence type="ECO:0000313" key="1">
    <source>
        <dbReference type="EMBL" id="ERI85339.1"/>
    </source>
</evidence>
<reference evidence="1 2" key="1">
    <citation type="submission" date="2013-08" db="EMBL/GenBank/DDBJ databases">
        <authorList>
            <person name="Weinstock G."/>
            <person name="Sodergren E."/>
            <person name="Wylie T."/>
            <person name="Fulton L."/>
            <person name="Fulton R."/>
            <person name="Fronick C."/>
            <person name="O'Laughlin M."/>
            <person name="Godfrey J."/>
            <person name="Miner T."/>
            <person name="Herter B."/>
            <person name="Appelbaum E."/>
            <person name="Cordes M."/>
            <person name="Lek S."/>
            <person name="Wollam A."/>
            <person name="Pepin K.H."/>
            <person name="Palsikar V.B."/>
            <person name="Mitreva M."/>
            <person name="Wilson R.K."/>
        </authorList>
    </citation>
    <scope>NUCLEOTIDE SEQUENCE [LARGE SCALE GENOMIC DNA]</scope>
    <source>
        <strain evidence="1 2">F0041</strain>
    </source>
</reference>
<dbReference type="HOGENOM" id="CLU_3004642_0_0_10"/>
<dbReference type="EMBL" id="AWSV01000095">
    <property type="protein sequence ID" value="ERI85339.1"/>
    <property type="molecule type" value="Genomic_DNA"/>
</dbReference>
<sequence>MKVIYPLLAALSTCQNVRKQVVAYDVISLSVKAMSGQGHCIMQGDKRWQRFPMRLL</sequence>
<dbReference type="Proteomes" id="UP000016496">
    <property type="component" value="Unassembled WGS sequence"/>
</dbReference>
<organism evidence="1 2">
    <name type="scientific">Bacteroides pyogenes F0041</name>
    <dbReference type="NCBI Taxonomy" id="1321819"/>
    <lineage>
        <taxon>Bacteria</taxon>
        <taxon>Pseudomonadati</taxon>
        <taxon>Bacteroidota</taxon>
        <taxon>Bacteroidia</taxon>
        <taxon>Bacteroidales</taxon>
        <taxon>Bacteroidaceae</taxon>
        <taxon>Bacteroides</taxon>
    </lineage>
</organism>
<name>U2C4E2_9BACE</name>
<dbReference type="AlphaFoldDB" id="U2C4E2"/>
<evidence type="ECO:0000313" key="2">
    <source>
        <dbReference type="Proteomes" id="UP000016496"/>
    </source>
</evidence>